<gene>
    <name evidence="1" type="ORF">GOODEAATRI_010044</name>
</gene>
<name>A0ABV0PWR3_9TELE</name>
<proteinExistence type="predicted"/>
<comment type="caution">
    <text evidence="1">The sequence shown here is derived from an EMBL/GenBank/DDBJ whole genome shotgun (WGS) entry which is preliminary data.</text>
</comment>
<keyword evidence="2" id="KW-1185">Reference proteome</keyword>
<protein>
    <submittedName>
        <fullName evidence="1">Uncharacterized protein</fullName>
    </submittedName>
</protein>
<dbReference type="EMBL" id="JAHRIO010090539">
    <property type="protein sequence ID" value="MEQ2187954.1"/>
    <property type="molecule type" value="Genomic_DNA"/>
</dbReference>
<sequence length="99" mass="10857">MPGPNPPFLPYRYCLCVPLNPSPSTQAHLTQLDASPFYPTHTYIHSPRASMSTRKSTSQIPPLNFNKAALQQLKCICTSVRFLPLMAINDRGEQGGGLG</sequence>
<organism evidence="1 2">
    <name type="scientific">Goodea atripinnis</name>
    <dbReference type="NCBI Taxonomy" id="208336"/>
    <lineage>
        <taxon>Eukaryota</taxon>
        <taxon>Metazoa</taxon>
        <taxon>Chordata</taxon>
        <taxon>Craniata</taxon>
        <taxon>Vertebrata</taxon>
        <taxon>Euteleostomi</taxon>
        <taxon>Actinopterygii</taxon>
        <taxon>Neopterygii</taxon>
        <taxon>Teleostei</taxon>
        <taxon>Neoteleostei</taxon>
        <taxon>Acanthomorphata</taxon>
        <taxon>Ovalentaria</taxon>
        <taxon>Atherinomorphae</taxon>
        <taxon>Cyprinodontiformes</taxon>
        <taxon>Goodeidae</taxon>
        <taxon>Goodea</taxon>
    </lineage>
</organism>
<reference evidence="1 2" key="1">
    <citation type="submission" date="2021-06" db="EMBL/GenBank/DDBJ databases">
        <authorList>
            <person name="Palmer J.M."/>
        </authorList>
    </citation>
    <scope>NUCLEOTIDE SEQUENCE [LARGE SCALE GENOMIC DNA]</scope>
    <source>
        <strain evidence="1 2">GA_2019</strain>
        <tissue evidence="1">Muscle</tissue>
    </source>
</reference>
<accession>A0ABV0PWR3</accession>
<evidence type="ECO:0000313" key="2">
    <source>
        <dbReference type="Proteomes" id="UP001476798"/>
    </source>
</evidence>
<evidence type="ECO:0000313" key="1">
    <source>
        <dbReference type="EMBL" id="MEQ2187954.1"/>
    </source>
</evidence>
<dbReference type="Proteomes" id="UP001476798">
    <property type="component" value="Unassembled WGS sequence"/>
</dbReference>